<reference evidence="5" key="1">
    <citation type="journal article" date="2015" name="Genome Announc.">
        <title>Draft genome sequence of Talaromyces cellulolyticus strain Y-94, a source of lignocellulosic biomass-degrading enzymes.</title>
        <authorList>
            <person name="Fujii T."/>
            <person name="Koike H."/>
            <person name="Sawayama S."/>
            <person name="Yano S."/>
            <person name="Inoue H."/>
        </authorList>
    </citation>
    <scope>NUCLEOTIDE SEQUENCE [LARGE SCALE GENOMIC DNA]</scope>
    <source>
        <strain evidence="5">Y-94</strain>
    </source>
</reference>
<dbReference type="Pfam" id="PF13561">
    <property type="entry name" value="adh_short_C2"/>
    <property type="match status" value="1"/>
</dbReference>
<comment type="caution">
    <text evidence="4">The sequence shown here is derived from an EMBL/GenBank/DDBJ whole genome shotgun (WGS) entry which is preliminary data.</text>
</comment>
<dbReference type="InterPro" id="IPR020904">
    <property type="entry name" value="Sc_DH/Rdtase_CS"/>
</dbReference>
<dbReference type="PRINTS" id="PR00081">
    <property type="entry name" value="GDHRDH"/>
</dbReference>
<proteinExistence type="inferred from homology"/>
<name>A0A6V8HB21_TALPI</name>
<dbReference type="AlphaFoldDB" id="A0A6V8HB21"/>
<evidence type="ECO:0000256" key="3">
    <source>
        <dbReference type="ARBA" id="ARBA00023002"/>
    </source>
</evidence>
<dbReference type="GO" id="GO:0016491">
    <property type="term" value="F:oxidoreductase activity"/>
    <property type="evidence" value="ECO:0007669"/>
    <property type="project" value="UniProtKB-KW"/>
</dbReference>
<dbReference type="PANTHER" id="PTHR24321:SF12">
    <property type="entry name" value="SHORT-CHAIN DEHYDROGENASE_REDUCTASE FAMILY, PUTATIVE (AFU_ORTHOLOGUE AFUA_5G14340)-RELATED"/>
    <property type="match status" value="1"/>
</dbReference>
<keyword evidence="3" id="KW-0560">Oxidoreductase</keyword>
<dbReference type="PANTHER" id="PTHR24321">
    <property type="entry name" value="DEHYDROGENASES, SHORT CHAIN"/>
    <property type="match status" value="1"/>
</dbReference>
<keyword evidence="2" id="KW-0521">NADP</keyword>
<dbReference type="InterPro" id="IPR002347">
    <property type="entry name" value="SDR_fam"/>
</dbReference>
<dbReference type="Gene3D" id="3.40.50.720">
    <property type="entry name" value="NAD(P)-binding Rossmann-like Domain"/>
    <property type="match status" value="1"/>
</dbReference>
<keyword evidence="5" id="KW-1185">Reference proteome</keyword>
<accession>A0A6V8HB21</accession>
<dbReference type="Proteomes" id="UP000053095">
    <property type="component" value="Unassembled WGS sequence"/>
</dbReference>
<evidence type="ECO:0000313" key="4">
    <source>
        <dbReference type="EMBL" id="GAM38306.1"/>
    </source>
</evidence>
<dbReference type="InterPro" id="IPR036291">
    <property type="entry name" value="NAD(P)-bd_dom_sf"/>
</dbReference>
<sequence>MASKLQLEGGIALVTGAAAGIGKETVLAFAEADVEGIVLADLNDASAVIEESKKFAKNENFRAIAVQLDVSDENAVRAMVDTAVNEFGRIDYCVHCAGMGNISGATTEHLKIDVFDKTVAVNIRGTMLVVSTVSKAMAAQEPRTCQNPSARNPTATRDLGRGSIVTIASVNAFVPAPGMMPYTSSKHAVIGITKTAALDNIKNHIRVNAVCPSWTDTPMMQASLQRVPQLGHIIQKLSPLGRAASPDEVADYIMFLCSPSATYINGSCLMIDAGLTLTAHGAASL</sequence>
<evidence type="ECO:0000256" key="1">
    <source>
        <dbReference type="ARBA" id="ARBA00006484"/>
    </source>
</evidence>
<dbReference type="FunFam" id="3.40.50.720:FF:000084">
    <property type="entry name" value="Short-chain dehydrogenase reductase"/>
    <property type="match status" value="1"/>
</dbReference>
<organism evidence="4 5">
    <name type="scientific">Talaromyces pinophilus</name>
    <name type="common">Penicillium pinophilum</name>
    <dbReference type="NCBI Taxonomy" id="128442"/>
    <lineage>
        <taxon>Eukaryota</taxon>
        <taxon>Fungi</taxon>
        <taxon>Dikarya</taxon>
        <taxon>Ascomycota</taxon>
        <taxon>Pezizomycotina</taxon>
        <taxon>Eurotiomycetes</taxon>
        <taxon>Eurotiomycetidae</taxon>
        <taxon>Eurotiales</taxon>
        <taxon>Trichocomaceae</taxon>
        <taxon>Talaromyces</taxon>
        <taxon>Talaromyces sect. Talaromyces</taxon>
    </lineage>
</organism>
<dbReference type="PRINTS" id="PR00080">
    <property type="entry name" value="SDRFAMILY"/>
</dbReference>
<protein>
    <submittedName>
        <fullName evidence="4">Uncharacterized protein</fullName>
    </submittedName>
</protein>
<comment type="similarity">
    <text evidence="1">Belongs to the short-chain dehydrogenases/reductases (SDR) family.</text>
</comment>
<gene>
    <name evidence="4" type="ORF">TCE0_033r08925</name>
</gene>
<evidence type="ECO:0000313" key="5">
    <source>
        <dbReference type="Proteomes" id="UP000053095"/>
    </source>
</evidence>
<evidence type="ECO:0000256" key="2">
    <source>
        <dbReference type="ARBA" id="ARBA00022857"/>
    </source>
</evidence>
<dbReference type="EMBL" id="DF933829">
    <property type="protein sequence ID" value="GAM38306.1"/>
    <property type="molecule type" value="Genomic_DNA"/>
</dbReference>
<dbReference type="SUPFAM" id="SSF51735">
    <property type="entry name" value="NAD(P)-binding Rossmann-fold domains"/>
    <property type="match status" value="1"/>
</dbReference>
<dbReference type="PROSITE" id="PS00061">
    <property type="entry name" value="ADH_SHORT"/>
    <property type="match status" value="1"/>
</dbReference>
<dbReference type="CDD" id="cd05233">
    <property type="entry name" value="SDR_c"/>
    <property type="match status" value="1"/>
</dbReference>